<dbReference type="InterPro" id="IPR036397">
    <property type="entry name" value="RNaseH_sf"/>
</dbReference>
<keyword evidence="3" id="KW-1185">Reference proteome</keyword>
<comment type="caution">
    <text evidence="2">The sequence shown here is derived from an EMBL/GenBank/DDBJ whole genome shotgun (WGS) entry which is preliminary data.</text>
</comment>
<evidence type="ECO:0000313" key="3">
    <source>
        <dbReference type="Proteomes" id="UP001356427"/>
    </source>
</evidence>
<dbReference type="GO" id="GO:0003676">
    <property type="term" value="F:nucleic acid binding"/>
    <property type="evidence" value="ECO:0007669"/>
    <property type="project" value="InterPro"/>
</dbReference>
<dbReference type="Gene3D" id="3.30.420.10">
    <property type="entry name" value="Ribonuclease H-like superfamily/Ribonuclease H"/>
    <property type="match status" value="1"/>
</dbReference>
<evidence type="ECO:0000313" key="2">
    <source>
        <dbReference type="EMBL" id="KAK6323204.1"/>
    </source>
</evidence>
<dbReference type="Pfam" id="PF13358">
    <property type="entry name" value="DDE_3"/>
    <property type="match status" value="1"/>
</dbReference>
<dbReference type="EMBL" id="JAGTTL010000004">
    <property type="protein sequence ID" value="KAK6323204.1"/>
    <property type="molecule type" value="Genomic_DNA"/>
</dbReference>
<dbReference type="AlphaFoldDB" id="A0AAN8M5I5"/>
<gene>
    <name evidence="2" type="ORF">J4Q44_G00055430</name>
</gene>
<protein>
    <recommendedName>
        <fullName evidence="1">Tc1-like transposase DDE domain-containing protein</fullName>
    </recommendedName>
</protein>
<sequence length="147" mass="17045">MDGAMYREILANNLLPSVRALKMGRDWVFQHDNDPKHTARATKEWLRKKHLKVLEWPSQSPDLNPIENIWRELKVRIAQRQPRNLKDLEKVCMEEWAKIPAAVCANLVKTYRKLYAQLAEGQQDRQDTSCVSSQTRVNAYALTTLSG</sequence>
<organism evidence="2 3">
    <name type="scientific">Coregonus suidteri</name>
    <dbReference type="NCBI Taxonomy" id="861788"/>
    <lineage>
        <taxon>Eukaryota</taxon>
        <taxon>Metazoa</taxon>
        <taxon>Chordata</taxon>
        <taxon>Craniata</taxon>
        <taxon>Vertebrata</taxon>
        <taxon>Euteleostomi</taxon>
        <taxon>Actinopterygii</taxon>
        <taxon>Neopterygii</taxon>
        <taxon>Teleostei</taxon>
        <taxon>Protacanthopterygii</taxon>
        <taxon>Salmoniformes</taxon>
        <taxon>Salmonidae</taxon>
        <taxon>Coregoninae</taxon>
        <taxon>Coregonus</taxon>
    </lineage>
</organism>
<proteinExistence type="predicted"/>
<dbReference type="Proteomes" id="UP001356427">
    <property type="component" value="Unassembled WGS sequence"/>
</dbReference>
<accession>A0AAN8M5I5</accession>
<name>A0AAN8M5I5_9TELE</name>
<evidence type="ECO:0000259" key="1">
    <source>
        <dbReference type="Pfam" id="PF13358"/>
    </source>
</evidence>
<feature type="domain" description="Tc1-like transposase DDE" evidence="1">
    <location>
        <begin position="26"/>
        <end position="88"/>
    </location>
</feature>
<reference evidence="2 3" key="1">
    <citation type="submission" date="2021-04" db="EMBL/GenBank/DDBJ databases">
        <authorList>
            <person name="De Guttry C."/>
            <person name="Zahm M."/>
            <person name="Klopp C."/>
            <person name="Cabau C."/>
            <person name="Louis A."/>
            <person name="Berthelot C."/>
            <person name="Parey E."/>
            <person name="Roest Crollius H."/>
            <person name="Montfort J."/>
            <person name="Robinson-Rechavi M."/>
            <person name="Bucao C."/>
            <person name="Bouchez O."/>
            <person name="Gislard M."/>
            <person name="Lluch J."/>
            <person name="Milhes M."/>
            <person name="Lampietro C."/>
            <person name="Lopez Roques C."/>
            <person name="Donnadieu C."/>
            <person name="Braasch I."/>
            <person name="Desvignes T."/>
            <person name="Postlethwait J."/>
            <person name="Bobe J."/>
            <person name="Wedekind C."/>
            <person name="Guiguen Y."/>
        </authorList>
    </citation>
    <scope>NUCLEOTIDE SEQUENCE [LARGE SCALE GENOMIC DNA]</scope>
    <source>
        <strain evidence="2">Cs_M1</strain>
        <tissue evidence="2">Blood</tissue>
    </source>
</reference>
<dbReference type="InterPro" id="IPR038717">
    <property type="entry name" value="Tc1-like_DDE_dom"/>
</dbReference>